<feature type="compositionally biased region" description="Polar residues" evidence="1">
    <location>
        <begin position="18"/>
        <end position="27"/>
    </location>
</feature>
<organism evidence="2 3">
    <name type="scientific">Spongisporangium articulatum</name>
    <dbReference type="NCBI Taxonomy" id="3362603"/>
    <lineage>
        <taxon>Bacteria</taxon>
        <taxon>Bacillati</taxon>
        <taxon>Actinomycetota</taxon>
        <taxon>Actinomycetes</taxon>
        <taxon>Kineosporiales</taxon>
        <taxon>Kineosporiaceae</taxon>
        <taxon>Spongisporangium</taxon>
    </lineage>
</organism>
<proteinExistence type="predicted"/>
<comment type="caution">
    <text evidence="2">The sequence shown here is derived from an EMBL/GenBank/DDBJ whole genome shotgun (WGS) entry which is preliminary data.</text>
</comment>
<evidence type="ECO:0000313" key="3">
    <source>
        <dbReference type="Proteomes" id="UP001612915"/>
    </source>
</evidence>
<feature type="region of interest" description="Disordered" evidence="1">
    <location>
        <begin position="1"/>
        <end position="27"/>
    </location>
</feature>
<dbReference type="Proteomes" id="UP001612915">
    <property type="component" value="Unassembled WGS sequence"/>
</dbReference>
<dbReference type="EMBL" id="JBITLV010000002">
    <property type="protein sequence ID" value="MFI7587186.1"/>
    <property type="molecule type" value="Genomic_DNA"/>
</dbReference>
<dbReference type="RefSeq" id="WP_398278314.1">
    <property type="nucleotide sequence ID" value="NZ_JBITLV010000002.1"/>
</dbReference>
<gene>
    <name evidence="2" type="ORF">ACIB24_08950</name>
</gene>
<evidence type="ECO:0000313" key="2">
    <source>
        <dbReference type="EMBL" id="MFI7587186.1"/>
    </source>
</evidence>
<reference evidence="2 3" key="1">
    <citation type="submission" date="2024-10" db="EMBL/GenBank/DDBJ databases">
        <title>The Natural Products Discovery Center: Release of the First 8490 Sequenced Strains for Exploring Actinobacteria Biosynthetic Diversity.</title>
        <authorList>
            <person name="Kalkreuter E."/>
            <person name="Kautsar S.A."/>
            <person name="Yang D."/>
            <person name="Bader C.D."/>
            <person name="Teijaro C.N."/>
            <person name="Fluegel L."/>
            <person name="Davis C.M."/>
            <person name="Simpson J.R."/>
            <person name="Lauterbach L."/>
            <person name="Steele A.D."/>
            <person name="Gui C."/>
            <person name="Meng S."/>
            <person name="Li G."/>
            <person name="Viehrig K."/>
            <person name="Ye F."/>
            <person name="Su P."/>
            <person name="Kiefer A.F."/>
            <person name="Nichols A."/>
            <person name="Cepeda A.J."/>
            <person name="Yan W."/>
            <person name="Fan B."/>
            <person name="Jiang Y."/>
            <person name="Adhikari A."/>
            <person name="Zheng C.-J."/>
            <person name="Schuster L."/>
            <person name="Cowan T.M."/>
            <person name="Smanski M.J."/>
            <person name="Chevrette M.G."/>
            <person name="De Carvalho L.P.S."/>
            <person name="Shen B."/>
        </authorList>
    </citation>
    <scope>NUCLEOTIDE SEQUENCE [LARGE SCALE GENOMIC DNA]</scope>
    <source>
        <strain evidence="2 3">NPDC049639</strain>
    </source>
</reference>
<keyword evidence="3" id="KW-1185">Reference proteome</keyword>
<sequence length="96" mass="10080">MSEPSAGTPGGHGASGTPVKNQYRTTPAYQLDDRRLVLRGGTLDGQEWTGVVDVGKRVFCGSGEWSTDGVYLVTAQLERAADGQEANVAVPAFAPE</sequence>
<evidence type="ECO:0000256" key="1">
    <source>
        <dbReference type="SAM" id="MobiDB-lite"/>
    </source>
</evidence>
<protein>
    <submittedName>
        <fullName evidence="2">Uncharacterized protein</fullName>
    </submittedName>
</protein>
<name>A0ABW8ALF7_9ACTN</name>
<accession>A0ABW8ALF7</accession>